<proteinExistence type="predicted"/>
<dbReference type="EMBL" id="JABCIY010000003">
    <property type="protein sequence ID" value="KAF7198250.1"/>
    <property type="molecule type" value="Genomic_DNA"/>
</dbReference>
<gene>
    <name evidence="1" type="ORF">HII31_00606</name>
</gene>
<dbReference type="Gene3D" id="3.40.50.720">
    <property type="entry name" value="NAD(P)-binding Rossmann-like Domain"/>
    <property type="match status" value="1"/>
</dbReference>
<dbReference type="OrthoDB" id="9876299at2759"/>
<dbReference type="InterPro" id="IPR002347">
    <property type="entry name" value="SDR_fam"/>
</dbReference>
<comment type="caution">
    <text evidence="1">The sequence shown here is derived from an EMBL/GenBank/DDBJ whole genome shotgun (WGS) entry which is preliminary data.</text>
</comment>
<keyword evidence="2" id="KW-1185">Reference proteome</keyword>
<dbReference type="PANTHER" id="PTHR45458">
    <property type="entry name" value="SHORT-CHAIN DEHYDROGENASE/REDUCTASE SDR"/>
    <property type="match status" value="1"/>
</dbReference>
<dbReference type="InterPro" id="IPR052184">
    <property type="entry name" value="SDR_enzymes"/>
</dbReference>
<evidence type="ECO:0000313" key="2">
    <source>
        <dbReference type="Proteomes" id="UP000660729"/>
    </source>
</evidence>
<sequence length="248" mass="26776">MTGSNIIVLISGANRGLGRGLLEKYLAQPNHTVIAANRAPNPTTAKELQDLPTGPGSKVIIVKLDASVTEDAFNAVRELQSEGIQHIDIVIANAGVSYKFLAVKDLEAKDMQDHLVPNVYGVVSLYQATRDLLNKAEKPKFITMGSSAGWLEKQHSIPNAAYGPTKAAVHWLTKRMDGEEDKITAFVTDPGWVQTDMGNNGARALGVGDMAPLPIDDSVSGMKKVIDVATKESHGGHLWGWDGQKQQW</sequence>
<dbReference type="AlphaFoldDB" id="A0A8H6VNF1"/>
<dbReference type="SUPFAM" id="SSF51735">
    <property type="entry name" value="NAD(P)-binding Rossmann-fold domains"/>
    <property type="match status" value="1"/>
</dbReference>
<dbReference type="PRINTS" id="PR00081">
    <property type="entry name" value="GDHRDH"/>
</dbReference>
<dbReference type="Proteomes" id="UP000660729">
    <property type="component" value="Unassembled WGS sequence"/>
</dbReference>
<dbReference type="InterPro" id="IPR036291">
    <property type="entry name" value="NAD(P)-bd_dom_sf"/>
</dbReference>
<evidence type="ECO:0000313" key="1">
    <source>
        <dbReference type="EMBL" id="KAF7198250.1"/>
    </source>
</evidence>
<dbReference type="Pfam" id="PF00106">
    <property type="entry name" value="adh_short"/>
    <property type="match status" value="1"/>
</dbReference>
<reference evidence="1" key="1">
    <citation type="submission" date="2020-04" db="EMBL/GenBank/DDBJ databases">
        <title>Draft genome resource of the tomato pathogen Pseudocercospora fuligena.</title>
        <authorList>
            <person name="Zaccaron A."/>
        </authorList>
    </citation>
    <scope>NUCLEOTIDE SEQUENCE</scope>
    <source>
        <strain evidence="1">PF001</strain>
    </source>
</reference>
<protein>
    <submittedName>
        <fullName evidence="1">Norsolorinic acid ketoreductase nor1</fullName>
    </submittedName>
</protein>
<dbReference type="PANTHER" id="PTHR45458:SF1">
    <property type="entry name" value="SHORT CHAIN DEHYDROGENASE"/>
    <property type="match status" value="1"/>
</dbReference>
<name>A0A8H6VNF1_9PEZI</name>
<dbReference type="GO" id="GO:0016616">
    <property type="term" value="F:oxidoreductase activity, acting on the CH-OH group of donors, NAD or NADP as acceptor"/>
    <property type="evidence" value="ECO:0007669"/>
    <property type="project" value="TreeGrafter"/>
</dbReference>
<organism evidence="1 2">
    <name type="scientific">Pseudocercospora fuligena</name>
    <dbReference type="NCBI Taxonomy" id="685502"/>
    <lineage>
        <taxon>Eukaryota</taxon>
        <taxon>Fungi</taxon>
        <taxon>Dikarya</taxon>
        <taxon>Ascomycota</taxon>
        <taxon>Pezizomycotina</taxon>
        <taxon>Dothideomycetes</taxon>
        <taxon>Dothideomycetidae</taxon>
        <taxon>Mycosphaerellales</taxon>
        <taxon>Mycosphaerellaceae</taxon>
        <taxon>Pseudocercospora</taxon>
    </lineage>
</organism>
<accession>A0A8H6VNF1</accession>